<evidence type="ECO:0000313" key="3">
    <source>
        <dbReference type="Proteomes" id="UP001153636"/>
    </source>
</evidence>
<dbReference type="EMBL" id="OV651813">
    <property type="protein sequence ID" value="CAH1099131.1"/>
    <property type="molecule type" value="Genomic_DNA"/>
</dbReference>
<dbReference type="InterPro" id="IPR026797">
    <property type="entry name" value="HAUS_6"/>
</dbReference>
<dbReference type="AlphaFoldDB" id="A0A9P0CJA1"/>
<feature type="domain" description="HAUS augmin-like complex subunit 6 N-terminal" evidence="1">
    <location>
        <begin position="18"/>
        <end position="247"/>
    </location>
</feature>
<dbReference type="PANTHER" id="PTHR16151">
    <property type="entry name" value="HAUS AUGMIN-LIKE COMPLEX SUBUNIT 6"/>
    <property type="match status" value="1"/>
</dbReference>
<dbReference type="Proteomes" id="UP001153636">
    <property type="component" value="Chromosome 1"/>
</dbReference>
<dbReference type="PANTHER" id="PTHR16151:SF2">
    <property type="entry name" value="HAUS AUGMIN-LIKE COMPLEX SUBUNIT 6"/>
    <property type="match status" value="1"/>
</dbReference>
<name>A0A9P0CJA1_9CUCU</name>
<dbReference type="GO" id="GO:0070652">
    <property type="term" value="C:HAUS complex"/>
    <property type="evidence" value="ECO:0007669"/>
    <property type="project" value="InterPro"/>
</dbReference>
<dbReference type="GO" id="GO:0051225">
    <property type="term" value="P:spindle assembly"/>
    <property type="evidence" value="ECO:0007669"/>
    <property type="project" value="InterPro"/>
</dbReference>
<dbReference type="Pfam" id="PF14661">
    <property type="entry name" value="HAUS6_N"/>
    <property type="match status" value="1"/>
</dbReference>
<dbReference type="GO" id="GO:1990498">
    <property type="term" value="C:mitotic spindle microtubule"/>
    <property type="evidence" value="ECO:0007669"/>
    <property type="project" value="TreeGrafter"/>
</dbReference>
<accession>A0A9P0CJA1</accession>
<sequence>MSDIVSYKDAENKIHEELYNNLYLLKNIYTTTLNFNRVFKKYMFAKSNKDGFFEVIYYLLNILNPILTKERLTTWPPFDIKTENKFRTEVLNYMKELNNLYHHANIPQMMASHLISPGGYKFTKFMFKLSQLVIYEHLKKKHEVELLYYPEANENEDVIKVLMNNFQTITSGIEFKTKKKLDQLHEYHKTQEEKALSIVNTLSQLDKSVSVSKKEKAIAEEKFYKKYTVYPSDDSLKNKLVTLNQQWQNLAHIHTLYGDCKQLLSYINNTNLVIDIEDKTNCKEQNLSDFFNTLTLLINSKSLELPNPTNSYIQQNSEKICELLHKNTTILKEISVNIQQTQLLIRDTYESVRFVEHLIANQPKPEDFLDDMQGIKLLELGSD</sequence>
<evidence type="ECO:0000313" key="2">
    <source>
        <dbReference type="EMBL" id="CAH1099131.1"/>
    </source>
</evidence>
<gene>
    <name evidence="2" type="ORF">PSYICH_LOCUS691</name>
</gene>
<protein>
    <recommendedName>
        <fullName evidence="1">HAUS augmin-like complex subunit 6 N-terminal domain-containing protein</fullName>
    </recommendedName>
</protein>
<dbReference type="GO" id="GO:0008017">
    <property type="term" value="F:microtubule binding"/>
    <property type="evidence" value="ECO:0007669"/>
    <property type="project" value="TreeGrafter"/>
</dbReference>
<proteinExistence type="predicted"/>
<dbReference type="OrthoDB" id="5575722at2759"/>
<dbReference type="InterPro" id="IPR028163">
    <property type="entry name" value="HAUS_6_N"/>
</dbReference>
<keyword evidence="3" id="KW-1185">Reference proteome</keyword>
<evidence type="ECO:0000259" key="1">
    <source>
        <dbReference type="Pfam" id="PF14661"/>
    </source>
</evidence>
<reference evidence="2" key="1">
    <citation type="submission" date="2022-01" db="EMBL/GenBank/DDBJ databases">
        <authorList>
            <person name="King R."/>
        </authorList>
    </citation>
    <scope>NUCLEOTIDE SEQUENCE</scope>
</reference>
<organism evidence="2 3">
    <name type="scientific">Psylliodes chrysocephalus</name>
    <dbReference type="NCBI Taxonomy" id="3402493"/>
    <lineage>
        <taxon>Eukaryota</taxon>
        <taxon>Metazoa</taxon>
        <taxon>Ecdysozoa</taxon>
        <taxon>Arthropoda</taxon>
        <taxon>Hexapoda</taxon>
        <taxon>Insecta</taxon>
        <taxon>Pterygota</taxon>
        <taxon>Neoptera</taxon>
        <taxon>Endopterygota</taxon>
        <taxon>Coleoptera</taxon>
        <taxon>Polyphaga</taxon>
        <taxon>Cucujiformia</taxon>
        <taxon>Chrysomeloidea</taxon>
        <taxon>Chrysomelidae</taxon>
        <taxon>Galerucinae</taxon>
        <taxon>Alticini</taxon>
        <taxon>Psylliodes</taxon>
    </lineage>
</organism>